<feature type="transmembrane region" description="Helical" evidence="8">
    <location>
        <begin position="37"/>
        <end position="56"/>
    </location>
</feature>
<accession>A0A9D1GIN9</accession>
<gene>
    <name evidence="9" type="ORF">IAB60_02080</name>
</gene>
<keyword evidence="7 8" id="KW-0472">Membrane</keyword>
<dbReference type="Pfam" id="PF03547">
    <property type="entry name" value="Mem_trans"/>
    <property type="match status" value="2"/>
</dbReference>
<evidence type="ECO:0000256" key="2">
    <source>
        <dbReference type="ARBA" id="ARBA00010145"/>
    </source>
</evidence>
<evidence type="ECO:0000256" key="8">
    <source>
        <dbReference type="SAM" id="Phobius"/>
    </source>
</evidence>
<sequence length="308" mass="32897">MQLAAITMRQVAVLFFMIAAGFACTRLGVVKKQAKEGFSDLLVGLVVPCMVINSYLTPFDPQTLRNLIMAYGLSAVLLAAGGVISFLFTLRADPANRPILRFACTYSNAAYMGFPLISVLFGSEGLLYASAFVTVFNILLWTQGVLMLQGARLNLRQTVRTIVTTPVLLAVAAGLILYLSQAPVPELIRTPLEMISNMNTPLSMFITGMMIAESDLKKLFSRRGLASAILIRLAAIPAVCFILYRLLGVSGMAAQVVLLLEACPCAAITSVFAIRFGCDQELAAGAVVGSTLFSIITLPLCALLLSGA</sequence>
<keyword evidence="5 8" id="KW-0812">Transmembrane</keyword>
<feature type="transmembrane region" description="Helical" evidence="8">
    <location>
        <begin position="6"/>
        <end position="25"/>
    </location>
</feature>
<feature type="transmembrane region" description="Helical" evidence="8">
    <location>
        <begin position="159"/>
        <end position="179"/>
    </location>
</feature>
<evidence type="ECO:0000256" key="4">
    <source>
        <dbReference type="ARBA" id="ARBA00022475"/>
    </source>
</evidence>
<dbReference type="GO" id="GO:0005886">
    <property type="term" value="C:plasma membrane"/>
    <property type="evidence" value="ECO:0007669"/>
    <property type="project" value="UniProtKB-SubCell"/>
</dbReference>
<reference evidence="9" key="1">
    <citation type="submission" date="2020-10" db="EMBL/GenBank/DDBJ databases">
        <authorList>
            <person name="Gilroy R."/>
        </authorList>
    </citation>
    <scope>NUCLEOTIDE SEQUENCE</scope>
    <source>
        <strain evidence="9">CHK123-3438</strain>
    </source>
</reference>
<feature type="transmembrane region" description="Helical" evidence="8">
    <location>
        <begin position="68"/>
        <end position="90"/>
    </location>
</feature>
<keyword evidence="3" id="KW-0813">Transport</keyword>
<dbReference type="GO" id="GO:0055085">
    <property type="term" value="P:transmembrane transport"/>
    <property type="evidence" value="ECO:0007669"/>
    <property type="project" value="InterPro"/>
</dbReference>
<dbReference type="PANTHER" id="PTHR36838:SF1">
    <property type="entry name" value="SLR1864 PROTEIN"/>
    <property type="match status" value="1"/>
</dbReference>
<comment type="subcellular location">
    <subcellularLocation>
        <location evidence="1">Cell membrane</location>
        <topology evidence="1">Multi-pass membrane protein</topology>
    </subcellularLocation>
</comment>
<evidence type="ECO:0000313" key="9">
    <source>
        <dbReference type="EMBL" id="HIT40879.1"/>
    </source>
</evidence>
<evidence type="ECO:0000256" key="7">
    <source>
        <dbReference type="ARBA" id="ARBA00023136"/>
    </source>
</evidence>
<evidence type="ECO:0000256" key="3">
    <source>
        <dbReference type="ARBA" id="ARBA00022448"/>
    </source>
</evidence>
<evidence type="ECO:0000313" key="10">
    <source>
        <dbReference type="Proteomes" id="UP000886860"/>
    </source>
</evidence>
<feature type="transmembrane region" description="Helical" evidence="8">
    <location>
        <begin position="127"/>
        <end position="147"/>
    </location>
</feature>
<evidence type="ECO:0000256" key="1">
    <source>
        <dbReference type="ARBA" id="ARBA00004651"/>
    </source>
</evidence>
<comment type="caution">
    <text evidence="9">The sequence shown here is derived from an EMBL/GenBank/DDBJ whole genome shotgun (WGS) entry which is preliminary data.</text>
</comment>
<feature type="transmembrane region" description="Helical" evidence="8">
    <location>
        <begin position="253"/>
        <end position="274"/>
    </location>
</feature>
<dbReference type="InterPro" id="IPR038770">
    <property type="entry name" value="Na+/solute_symporter_sf"/>
</dbReference>
<dbReference type="AlphaFoldDB" id="A0A9D1GIN9"/>
<reference evidence="9" key="2">
    <citation type="journal article" date="2021" name="PeerJ">
        <title>Extensive microbial diversity within the chicken gut microbiome revealed by metagenomics and culture.</title>
        <authorList>
            <person name="Gilroy R."/>
            <person name="Ravi A."/>
            <person name="Getino M."/>
            <person name="Pursley I."/>
            <person name="Horton D.L."/>
            <person name="Alikhan N.F."/>
            <person name="Baker D."/>
            <person name="Gharbi K."/>
            <person name="Hall N."/>
            <person name="Watson M."/>
            <person name="Adriaenssens E.M."/>
            <person name="Foster-Nyarko E."/>
            <person name="Jarju S."/>
            <person name="Secka A."/>
            <person name="Antonio M."/>
            <person name="Oren A."/>
            <person name="Chaudhuri R.R."/>
            <person name="La Ragione R."/>
            <person name="Hildebrand F."/>
            <person name="Pallen M.J."/>
        </authorList>
    </citation>
    <scope>NUCLEOTIDE SEQUENCE</scope>
    <source>
        <strain evidence="9">CHK123-3438</strain>
    </source>
</reference>
<evidence type="ECO:0000256" key="6">
    <source>
        <dbReference type="ARBA" id="ARBA00022989"/>
    </source>
</evidence>
<dbReference type="Proteomes" id="UP000886860">
    <property type="component" value="Unassembled WGS sequence"/>
</dbReference>
<feature type="transmembrane region" description="Helical" evidence="8">
    <location>
        <begin position="224"/>
        <end position="247"/>
    </location>
</feature>
<dbReference type="PANTHER" id="PTHR36838">
    <property type="entry name" value="AUXIN EFFLUX CARRIER FAMILY PROTEIN"/>
    <property type="match status" value="1"/>
</dbReference>
<protein>
    <submittedName>
        <fullName evidence="9">AEC family transporter</fullName>
    </submittedName>
</protein>
<feature type="transmembrane region" description="Helical" evidence="8">
    <location>
        <begin position="102"/>
        <end position="121"/>
    </location>
</feature>
<dbReference type="InterPro" id="IPR004776">
    <property type="entry name" value="Mem_transp_PIN-like"/>
</dbReference>
<feature type="transmembrane region" description="Helical" evidence="8">
    <location>
        <begin position="286"/>
        <end position="305"/>
    </location>
</feature>
<keyword evidence="4" id="KW-1003">Cell membrane</keyword>
<proteinExistence type="inferred from homology"/>
<name>A0A9D1GIN9_9FIRM</name>
<organism evidence="9 10">
    <name type="scientific">Candidatus Caccovicinus merdipullorum</name>
    <dbReference type="NCBI Taxonomy" id="2840724"/>
    <lineage>
        <taxon>Bacteria</taxon>
        <taxon>Bacillati</taxon>
        <taxon>Bacillota</taxon>
        <taxon>Clostridia</taxon>
        <taxon>Eubacteriales</taxon>
        <taxon>Candidatus Caccovicinus</taxon>
    </lineage>
</organism>
<keyword evidence="6 8" id="KW-1133">Transmembrane helix</keyword>
<comment type="similarity">
    <text evidence="2">Belongs to the auxin efflux carrier (TC 2.A.69) family.</text>
</comment>
<dbReference type="Gene3D" id="1.20.1530.20">
    <property type="match status" value="1"/>
</dbReference>
<evidence type="ECO:0000256" key="5">
    <source>
        <dbReference type="ARBA" id="ARBA00022692"/>
    </source>
</evidence>
<dbReference type="EMBL" id="DVKS01000037">
    <property type="protein sequence ID" value="HIT40879.1"/>
    <property type="molecule type" value="Genomic_DNA"/>
</dbReference>